<accession>A0AAD4MF68</accession>
<gene>
    <name evidence="1" type="ORF">DdX_21205</name>
</gene>
<dbReference type="EMBL" id="JAKKPZ010000749">
    <property type="protein sequence ID" value="KAI1692534.1"/>
    <property type="molecule type" value="Genomic_DNA"/>
</dbReference>
<evidence type="ECO:0000313" key="1">
    <source>
        <dbReference type="EMBL" id="KAI1692534.1"/>
    </source>
</evidence>
<organism evidence="1 2">
    <name type="scientific">Ditylenchus destructor</name>
    <dbReference type="NCBI Taxonomy" id="166010"/>
    <lineage>
        <taxon>Eukaryota</taxon>
        <taxon>Metazoa</taxon>
        <taxon>Ecdysozoa</taxon>
        <taxon>Nematoda</taxon>
        <taxon>Chromadorea</taxon>
        <taxon>Rhabditida</taxon>
        <taxon>Tylenchina</taxon>
        <taxon>Tylenchomorpha</taxon>
        <taxon>Sphaerularioidea</taxon>
        <taxon>Anguinidae</taxon>
        <taxon>Anguininae</taxon>
        <taxon>Ditylenchus</taxon>
    </lineage>
</organism>
<protein>
    <submittedName>
        <fullName evidence="1">Uncharacterized protein</fullName>
    </submittedName>
</protein>
<reference evidence="1" key="1">
    <citation type="submission" date="2022-01" db="EMBL/GenBank/DDBJ databases">
        <title>Genome Sequence Resource for Two Populations of Ditylenchus destructor, the Migratory Endoparasitic Phytonematode.</title>
        <authorList>
            <person name="Zhang H."/>
            <person name="Lin R."/>
            <person name="Xie B."/>
        </authorList>
    </citation>
    <scope>NUCLEOTIDE SEQUENCE</scope>
    <source>
        <strain evidence="1">BazhouSP</strain>
    </source>
</reference>
<keyword evidence="2" id="KW-1185">Reference proteome</keyword>
<comment type="caution">
    <text evidence="1">The sequence shown here is derived from an EMBL/GenBank/DDBJ whole genome shotgun (WGS) entry which is preliminary data.</text>
</comment>
<name>A0AAD4MF68_9BILA</name>
<dbReference type="Proteomes" id="UP001201812">
    <property type="component" value="Unassembled WGS sequence"/>
</dbReference>
<evidence type="ECO:0000313" key="2">
    <source>
        <dbReference type="Proteomes" id="UP001201812"/>
    </source>
</evidence>
<proteinExistence type="predicted"/>
<dbReference type="AlphaFoldDB" id="A0AAD4MF68"/>
<sequence>MEQKVPGHPQLQKIFGADLADASKFMKTLNSSLKMLEQRIIGEEKNTSKGILISLKGKLSEVITTLGDIKNEANPNDDLQSYADSALEYAGQLSVGLDAALKVEEKNIDIRDLREKAAELTSMILVNIAFYAKSAKKTKVLQKRAYRYNEEFENTLDTLQVKLGIMQKVQEMQKTCNKPLITILSSSNEHLIRCM</sequence>